<protein>
    <submittedName>
        <fullName evidence="2">Uncharacterized protein</fullName>
    </submittedName>
</protein>
<comment type="caution">
    <text evidence="2">The sequence shown here is derived from an EMBL/GenBank/DDBJ whole genome shotgun (WGS) entry which is preliminary data.</text>
</comment>
<dbReference type="PROSITE" id="PS51257">
    <property type="entry name" value="PROKAR_LIPOPROTEIN"/>
    <property type="match status" value="1"/>
</dbReference>
<feature type="transmembrane region" description="Helical" evidence="1">
    <location>
        <begin position="12"/>
        <end position="33"/>
    </location>
</feature>
<feature type="transmembrane region" description="Helical" evidence="1">
    <location>
        <begin position="70"/>
        <end position="94"/>
    </location>
</feature>
<keyword evidence="1" id="KW-0472">Membrane</keyword>
<reference evidence="2 3" key="1">
    <citation type="journal article" date="2015" name="Nature">
        <title>rRNA introns, odd ribosomes, and small enigmatic genomes across a large radiation of phyla.</title>
        <authorList>
            <person name="Brown C.T."/>
            <person name="Hug L.A."/>
            <person name="Thomas B.C."/>
            <person name="Sharon I."/>
            <person name="Castelle C.J."/>
            <person name="Singh A."/>
            <person name="Wilkins M.J."/>
            <person name="Williams K.H."/>
            <person name="Banfield J.F."/>
        </authorList>
    </citation>
    <scope>NUCLEOTIDE SEQUENCE [LARGE SCALE GENOMIC DNA]</scope>
</reference>
<sequence>MFRSRYPLFNFVMNFLISCGLFWLFSQIGWITISSAQPLWVIVLVVILVNLVVSLVLTFGLILLLPVIAILAFCTLGLGVVVISGAFTYAVFYITGSLTGLFVMTTIWWQALVIGIAFSLLRFSTPSN</sequence>
<evidence type="ECO:0000313" key="2">
    <source>
        <dbReference type="EMBL" id="KKU32589.1"/>
    </source>
</evidence>
<gene>
    <name evidence="2" type="ORF">UX47_C0009G0026</name>
</gene>
<name>A0A0G1PIH9_9BACT</name>
<organism evidence="2 3">
    <name type="scientific">Candidatus Collierbacteria bacterium GW2011_GWA2_46_26</name>
    <dbReference type="NCBI Taxonomy" id="1618381"/>
    <lineage>
        <taxon>Bacteria</taxon>
        <taxon>Candidatus Collieribacteriota</taxon>
    </lineage>
</organism>
<proteinExistence type="predicted"/>
<keyword evidence="1" id="KW-1133">Transmembrane helix</keyword>
<keyword evidence="1" id="KW-0812">Transmembrane</keyword>
<dbReference type="Proteomes" id="UP000034794">
    <property type="component" value="Unassembled WGS sequence"/>
</dbReference>
<accession>A0A0G1PIH9</accession>
<feature type="transmembrane region" description="Helical" evidence="1">
    <location>
        <begin position="39"/>
        <end position="63"/>
    </location>
</feature>
<dbReference type="EMBL" id="LCMI01000009">
    <property type="protein sequence ID" value="KKU32589.1"/>
    <property type="molecule type" value="Genomic_DNA"/>
</dbReference>
<feature type="transmembrane region" description="Helical" evidence="1">
    <location>
        <begin position="100"/>
        <end position="121"/>
    </location>
</feature>
<evidence type="ECO:0000313" key="3">
    <source>
        <dbReference type="Proteomes" id="UP000034794"/>
    </source>
</evidence>
<evidence type="ECO:0000256" key="1">
    <source>
        <dbReference type="SAM" id="Phobius"/>
    </source>
</evidence>
<dbReference type="AlphaFoldDB" id="A0A0G1PIH9"/>